<keyword evidence="1" id="KW-0479">Metal-binding</keyword>
<evidence type="ECO:0000313" key="7">
    <source>
        <dbReference type="Proteomes" id="UP000694865"/>
    </source>
</evidence>
<dbReference type="SMART" id="SM00063">
    <property type="entry name" value="FRI"/>
    <property type="match status" value="1"/>
</dbReference>
<dbReference type="Proteomes" id="UP000694865">
    <property type="component" value="Unplaced"/>
</dbReference>
<dbReference type="InterPro" id="IPR020067">
    <property type="entry name" value="Frizzled_dom"/>
</dbReference>
<evidence type="ECO:0000313" key="8">
    <source>
        <dbReference type="RefSeq" id="XP_006825881.1"/>
    </source>
</evidence>
<dbReference type="PROSITE" id="PS50022">
    <property type="entry name" value="FA58C_3"/>
    <property type="match status" value="2"/>
</dbReference>
<dbReference type="Pfam" id="PF00754">
    <property type="entry name" value="F5_F8_type_C"/>
    <property type="match status" value="2"/>
</dbReference>
<dbReference type="CDD" id="cd00057">
    <property type="entry name" value="FA58C"/>
    <property type="match status" value="2"/>
</dbReference>
<evidence type="ECO:0000256" key="3">
    <source>
        <dbReference type="ARBA" id="ARBA00023157"/>
    </source>
</evidence>
<evidence type="ECO:0000256" key="4">
    <source>
        <dbReference type="PROSITE-ProRule" id="PRU00090"/>
    </source>
</evidence>
<keyword evidence="2" id="KW-0106">Calcium</keyword>
<proteinExistence type="predicted"/>
<evidence type="ECO:0000259" key="6">
    <source>
        <dbReference type="PROSITE" id="PS50038"/>
    </source>
</evidence>
<dbReference type="SUPFAM" id="SSF49785">
    <property type="entry name" value="Galactose-binding domain-like"/>
    <property type="match status" value="3"/>
</dbReference>
<dbReference type="InterPro" id="IPR036790">
    <property type="entry name" value="Frizzled_dom_sf"/>
</dbReference>
<dbReference type="PROSITE" id="PS01285">
    <property type="entry name" value="FA58C_1"/>
    <property type="match status" value="2"/>
</dbReference>
<dbReference type="SUPFAM" id="SSF63501">
    <property type="entry name" value="Frizzled cysteine-rich domain"/>
    <property type="match status" value="1"/>
</dbReference>
<dbReference type="Gene3D" id="2.60.120.260">
    <property type="entry name" value="Galactose-binding domain-like"/>
    <property type="match status" value="3"/>
</dbReference>
<dbReference type="InterPro" id="IPR008979">
    <property type="entry name" value="Galactose-bd-like_sf"/>
</dbReference>
<dbReference type="GeneID" id="102809369"/>
<organism evidence="7 8">
    <name type="scientific">Saccoglossus kowalevskii</name>
    <name type="common">Acorn worm</name>
    <dbReference type="NCBI Taxonomy" id="10224"/>
    <lineage>
        <taxon>Eukaryota</taxon>
        <taxon>Metazoa</taxon>
        <taxon>Hemichordata</taxon>
        <taxon>Enteropneusta</taxon>
        <taxon>Harrimaniidae</taxon>
        <taxon>Saccoglossus</taxon>
    </lineage>
</organism>
<keyword evidence="3" id="KW-1015">Disulfide bond</keyword>
<gene>
    <name evidence="8" type="primary">LOC102809369</name>
</gene>
<reference evidence="8" key="1">
    <citation type="submission" date="2025-08" db="UniProtKB">
        <authorList>
            <consortium name="RefSeq"/>
        </authorList>
    </citation>
    <scope>IDENTIFICATION</scope>
    <source>
        <tissue evidence="8">Testes</tissue>
    </source>
</reference>
<evidence type="ECO:0000259" key="5">
    <source>
        <dbReference type="PROSITE" id="PS50022"/>
    </source>
</evidence>
<dbReference type="SMART" id="SM00231">
    <property type="entry name" value="FA58C"/>
    <property type="match status" value="2"/>
</dbReference>
<dbReference type="Gene3D" id="1.10.2000.10">
    <property type="entry name" value="Frizzled cysteine-rich domain"/>
    <property type="match status" value="1"/>
</dbReference>
<feature type="domain" description="F5/8 type C" evidence="5">
    <location>
        <begin position="234"/>
        <end position="386"/>
    </location>
</feature>
<keyword evidence="7" id="KW-1185">Reference proteome</keyword>
<protein>
    <submittedName>
        <fullName evidence="8">Uncharacterized protein LOC102809369</fullName>
    </submittedName>
</protein>
<sequence>MTILLPCDVTDYSFNVTLAGMNNSGKLFWNAQSRVIPLINRPTSTDALNSTMMSQLWLLALVVWLTSASAMDKNKRAIGLDQDETVADRWTASPFGCECYFDASRHDCACCIAGACQCPGDNKNKCVQCGYGSLCDQDQPVIEGVISDGWTGPNECACPEDPFDRSCACCTNGGCLCPHNHDKCTQCGNKCGCSDGCDDGLCGAVPSGSPISLDSDEGLPRDGLGMLNERDPLPGSVPLGVESGLIRDSQMTASSTVDSILGPHRGRLGLYPSYYGLGAWSALISDNHQYLQIDLLYLTLVTGVATQGRSGTINAEYVTSYYIYYSEDGMNWLAFGDAEPLLMKGNSNPDDVVRHNLESGFHARYIRIAPQSYFGRVSLRVEVYGIPPEIPDEEIYGLANLALVKPAQLSSTLHTQFHARIAVDGVEDDGAAISKQQAQPWWYVDLLDHHHVFYITIVNVAAGVFNGLNSLENIVIRVGDDPDIHNNPVCGEFEDMISLGEMVQVECLDHNGIPMSGEYVSVELKAEYPVHLALAEVLVFGVPIPLPGFSGLPDGSHYLGLESGLIDNSQMTSSSHDPAYPAFHGRLNLFQNAWMPSRDDPVPFIQIDLLHLHMLTAIVTQGVAIPKEYWVTQYQLQLSLDGHDFVPYMDANENVMDFEGNHDGHDIMPHVFNSPFEARVVRVIPKTWVRRPAMRIELIGYKINNEPIVPEPNGGGTGTGTCEPIDYELCSALLPYDYGHLPNLLGVQGGSQFESAILEHILHVIVSDCLEPEFLTLFICGLMYPGCDGSADVMLPCRQFCELVSSECAEELGSVVDHSFCENMPDVNSDGECLMEDDIHMSPENKLLMDSWLQRMLGDEPPAGTVSHESPIVIYADEVDIL</sequence>
<dbReference type="SMART" id="SM00607">
    <property type="entry name" value="FTP"/>
    <property type="match status" value="1"/>
</dbReference>
<dbReference type="InterPro" id="IPR006585">
    <property type="entry name" value="FTP1"/>
</dbReference>
<evidence type="ECO:0000256" key="1">
    <source>
        <dbReference type="ARBA" id="ARBA00022723"/>
    </source>
</evidence>
<evidence type="ECO:0000256" key="2">
    <source>
        <dbReference type="ARBA" id="ARBA00022837"/>
    </source>
</evidence>
<comment type="caution">
    <text evidence="4">Lacks conserved residue(s) required for the propagation of feature annotation.</text>
</comment>
<dbReference type="PANTHER" id="PTHR24543">
    <property type="entry name" value="MULTICOPPER OXIDASE-RELATED"/>
    <property type="match status" value="1"/>
</dbReference>
<feature type="domain" description="FZ" evidence="6">
    <location>
        <begin position="717"/>
        <end position="836"/>
    </location>
</feature>
<dbReference type="PROSITE" id="PS50038">
    <property type="entry name" value="FZ"/>
    <property type="match status" value="1"/>
</dbReference>
<name>A0ABM0N0U0_SACKO</name>
<dbReference type="CDD" id="cd07066">
    <property type="entry name" value="CRD_FZ"/>
    <property type="match status" value="1"/>
</dbReference>
<feature type="domain" description="F5/8 type C" evidence="5">
    <location>
        <begin position="554"/>
        <end position="701"/>
    </location>
</feature>
<accession>A0ABM0N0U0</accession>
<dbReference type="InterPro" id="IPR000421">
    <property type="entry name" value="FA58C"/>
</dbReference>
<dbReference type="RefSeq" id="XP_006825881.1">
    <property type="nucleotide sequence ID" value="XM_006825818.1"/>
</dbReference>